<dbReference type="InterPro" id="IPR053259">
    <property type="entry name" value="Golvesin-related_Golgi"/>
</dbReference>
<evidence type="ECO:0000313" key="2">
    <source>
        <dbReference type="Proteomes" id="UP001054902"/>
    </source>
</evidence>
<reference evidence="1 2" key="1">
    <citation type="journal article" date="2021" name="Sci. Rep.">
        <title>The genome of the diatom Chaetoceros tenuissimus carries an ancient integrated fragment of an extant virus.</title>
        <authorList>
            <person name="Hongo Y."/>
            <person name="Kimura K."/>
            <person name="Takaki Y."/>
            <person name="Yoshida Y."/>
            <person name="Baba S."/>
            <person name="Kobayashi G."/>
            <person name="Nagasaki K."/>
            <person name="Hano T."/>
            <person name="Tomaru Y."/>
        </authorList>
    </citation>
    <scope>NUCLEOTIDE SEQUENCE [LARGE SCALE GENOMIC DNA]</scope>
    <source>
        <strain evidence="1 2">NIES-3715</strain>
    </source>
</reference>
<dbReference type="Proteomes" id="UP001054902">
    <property type="component" value="Unassembled WGS sequence"/>
</dbReference>
<sequence length="398" mass="45800">MAVDDVFYLSDDSETSYEQSRAKKIERDGLILDEMKSHLDQSFRQARSERKPDIMSIPVPSQVHEFVHTTITPTFEKMGHSTINLGNEIRKLFKNCRSEAIVVCILLVSTLTQMLHATDSPMRSSKQEVDSDIPTSRLEISHYSHLIDVFDTHPDEKHDHIPFYWHIPHAFNPLQDVITKCFAAKDDDQTFDGFNVQILPSRTGTSSSSKIISSEKIYSSKQIFNDMKNKKGLTFTLMKHPVQTTFDRYQEYITNGGQLPIEAFIEDEDLYQDNWMTRAITGKSKIKGMLDKKKQEITQEDLDFALEFLGKKVIVGIYPQMMSFFGRLENVLPFSINDANVMNCAQSILMQYFNAFSQAQYPVENSALWATITFMNNYDIQLYKYAMEVFEDAQSQSA</sequence>
<accession>A0AAD3H5Q0</accession>
<dbReference type="Gene3D" id="3.40.50.300">
    <property type="entry name" value="P-loop containing nucleotide triphosphate hydrolases"/>
    <property type="match status" value="1"/>
</dbReference>
<name>A0AAD3H5Q0_9STRA</name>
<comment type="caution">
    <text evidence="1">The sequence shown here is derived from an EMBL/GenBank/DDBJ whole genome shotgun (WGS) entry which is preliminary data.</text>
</comment>
<keyword evidence="2" id="KW-1185">Reference proteome</keyword>
<organism evidence="1 2">
    <name type="scientific">Chaetoceros tenuissimus</name>
    <dbReference type="NCBI Taxonomy" id="426638"/>
    <lineage>
        <taxon>Eukaryota</taxon>
        <taxon>Sar</taxon>
        <taxon>Stramenopiles</taxon>
        <taxon>Ochrophyta</taxon>
        <taxon>Bacillariophyta</taxon>
        <taxon>Coscinodiscophyceae</taxon>
        <taxon>Chaetocerotophycidae</taxon>
        <taxon>Chaetocerotales</taxon>
        <taxon>Chaetocerotaceae</taxon>
        <taxon>Chaetoceros</taxon>
    </lineage>
</organism>
<dbReference type="AlphaFoldDB" id="A0AAD3H5Q0"/>
<dbReference type="EMBL" id="BLLK01000045">
    <property type="protein sequence ID" value="GFH51365.1"/>
    <property type="molecule type" value="Genomic_DNA"/>
</dbReference>
<dbReference type="PANTHER" id="PTHR32301:SF6">
    <property type="entry name" value="GOLVESIN-RELATED"/>
    <property type="match status" value="1"/>
</dbReference>
<proteinExistence type="predicted"/>
<dbReference type="InterPro" id="IPR027417">
    <property type="entry name" value="P-loop_NTPase"/>
</dbReference>
<gene>
    <name evidence="1" type="ORF">CTEN210_07841</name>
</gene>
<dbReference type="PANTHER" id="PTHR32301">
    <property type="entry name" value="COUNTIN RECEPTOR CNR3-RELATED"/>
    <property type="match status" value="1"/>
</dbReference>
<protein>
    <submittedName>
        <fullName evidence="1">Uncharacterized protein</fullName>
    </submittedName>
</protein>
<evidence type="ECO:0000313" key="1">
    <source>
        <dbReference type="EMBL" id="GFH51365.1"/>
    </source>
</evidence>